<evidence type="ECO:0000256" key="1">
    <source>
        <dbReference type="SAM" id="MobiDB-lite"/>
    </source>
</evidence>
<dbReference type="STRING" id="641238.SAMN04490244_1138"/>
<feature type="transmembrane region" description="Helical" evidence="2">
    <location>
        <begin position="35"/>
        <end position="54"/>
    </location>
</feature>
<gene>
    <name evidence="3" type="ORF">SAMN04490244_1138</name>
</gene>
<keyword evidence="2" id="KW-0812">Transmembrane</keyword>
<evidence type="ECO:0000313" key="3">
    <source>
        <dbReference type="EMBL" id="SES36980.1"/>
    </source>
</evidence>
<dbReference type="AlphaFoldDB" id="A0A1H9WSR6"/>
<dbReference type="RefSeq" id="WP_092695935.1">
    <property type="nucleotide sequence ID" value="NZ_FOGU01000013.1"/>
</dbReference>
<keyword evidence="2" id="KW-1133">Transmembrane helix</keyword>
<proteinExistence type="predicted"/>
<dbReference type="EMBL" id="FOGU01000013">
    <property type="protein sequence ID" value="SES36980.1"/>
    <property type="molecule type" value="Genomic_DNA"/>
</dbReference>
<accession>A0A1H9WSR6</accession>
<protein>
    <submittedName>
        <fullName evidence="3">Uncharacterized protein</fullName>
    </submittedName>
</protein>
<feature type="compositionally biased region" description="Basic and acidic residues" evidence="1">
    <location>
        <begin position="59"/>
        <end position="72"/>
    </location>
</feature>
<dbReference type="Proteomes" id="UP000198885">
    <property type="component" value="Unassembled WGS sequence"/>
</dbReference>
<evidence type="ECO:0000256" key="2">
    <source>
        <dbReference type="SAM" id="Phobius"/>
    </source>
</evidence>
<organism evidence="3 4">
    <name type="scientific">Tranquillimonas rosea</name>
    <dbReference type="NCBI Taxonomy" id="641238"/>
    <lineage>
        <taxon>Bacteria</taxon>
        <taxon>Pseudomonadati</taxon>
        <taxon>Pseudomonadota</taxon>
        <taxon>Alphaproteobacteria</taxon>
        <taxon>Rhodobacterales</taxon>
        <taxon>Roseobacteraceae</taxon>
        <taxon>Tranquillimonas</taxon>
    </lineage>
</organism>
<reference evidence="3 4" key="1">
    <citation type="submission" date="2016-10" db="EMBL/GenBank/DDBJ databases">
        <authorList>
            <person name="de Groot N.N."/>
        </authorList>
    </citation>
    <scope>NUCLEOTIDE SEQUENCE [LARGE SCALE GENOMIC DNA]</scope>
    <source>
        <strain evidence="3 4">DSM 23042</strain>
    </source>
</reference>
<evidence type="ECO:0000313" key="4">
    <source>
        <dbReference type="Proteomes" id="UP000198885"/>
    </source>
</evidence>
<feature type="transmembrane region" description="Helical" evidence="2">
    <location>
        <begin position="9"/>
        <end position="29"/>
    </location>
</feature>
<name>A0A1H9WSR6_9RHOB</name>
<sequence>MSKNLLKSILLGYGPALVLAAVAVVALHWPVWLAVLGWWIIGAALTLGVAWYRVAAEKQSRERHANTSERKGSSFPTAGICAETSETG</sequence>
<feature type="region of interest" description="Disordered" evidence="1">
    <location>
        <begin position="59"/>
        <end position="88"/>
    </location>
</feature>
<keyword evidence="2" id="KW-0472">Membrane</keyword>
<keyword evidence="4" id="KW-1185">Reference proteome</keyword>